<dbReference type="InterPro" id="IPR029062">
    <property type="entry name" value="Class_I_gatase-like"/>
</dbReference>
<dbReference type="Gene3D" id="3.40.30.10">
    <property type="entry name" value="Glutaredoxin"/>
    <property type="match status" value="1"/>
</dbReference>
<dbReference type="SUPFAM" id="SSF52833">
    <property type="entry name" value="Thioredoxin-like"/>
    <property type="match status" value="1"/>
</dbReference>
<accession>A0ABZ2YCZ6</accession>
<dbReference type="InterPro" id="IPR036249">
    <property type="entry name" value="Thioredoxin-like_sf"/>
</dbReference>
<feature type="domain" description="Thioredoxin" evidence="2">
    <location>
        <begin position="174"/>
        <end position="322"/>
    </location>
</feature>
<name>A0ABZ2YCZ6_9BACT</name>
<organism evidence="3 4">
    <name type="scientific">Thermatribacter velox</name>
    <dbReference type="NCBI Taxonomy" id="3039681"/>
    <lineage>
        <taxon>Bacteria</taxon>
        <taxon>Pseudomonadati</taxon>
        <taxon>Atribacterota</taxon>
        <taxon>Atribacteria</taxon>
        <taxon>Atribacterales</taxon>
        <taxon>Thermatribacteraceae</taxon>
        <taxon>Thermatribacter</taxon>
    </lineage>
</organism>
<dbReference type="NCBIfam" id="TIGR01382">
    <property type="entry name" value="PfpI"/>
    <property type="match status" value="1"/>
</dbReference>
<sequence>MASKRIALLVENLYQELDVWYTLLRLREEGMEVETIGTGTQGDYLGRHNFAVRVEKLASSVDASKFDGVVVPGGFAPAYLRRYPAVVNLVRECYQQGKLVAALHHGPWVLISAGVVRGKRVTGAVSVRDDVENAGGEFVDLPVVVDGNVITARSSQELPAFMQEVLGFLWRQKPRLNEAFPDGLLYDALGNLVALSDFIRRTPAVILFVDSVFSPLFGEFLPEYQELSKSIRERGGLFLVVSGDPFPALRGFLTQVKTDCQVFGDPLLRLGRSFGVLDGMGLLEWNVFIIDRNGAIRYAERCLDGELKDLPGFERQLEILLQRGE</sequence>
<dbReference type="Pfam" id="PF00578">
    <property type="entry name" value="AhpC-TSA"/>
    <property type="match status" value="1"/>
</dbReference>
<comment type="similarity">
    <text evidence="1">Belongs to the peptidase C56 family.</text>
</comment>
<keyword evidence="4" id="KW-1185">Reference proteome</keyword>
<gene>
    <name evidence="3" type="ORF">QBE54_08640</name>
</gene>
<evidence type="ECO:0000256" key="1">
    <source>
        <dbReference type="ARBA" id="ARBA00008542"/>
    </source>
</evidence>
<dbReference type="SUPFAM" id="SSF52317">
    <property type="entry name" value="Class I glutamine amidotransferase-like"/>
    <property type="match status" value="1"/>
</dbReference>
<dbReference type="EMBL" id="CP121689">
    <property type="protein sequence ID" value="WZL75649.1"/>
    <property type="molecule type" value="Genomic_DNA"/>
</dbReference>
<dbReference type="RefSeq" id="WP_369017799.1">
    <property type="nucleotide sequence ID" value="NZ_CP121689.1"/>
</dbReference>
<dbReference type="PROSITE" id="PS51276">
    <property type="entry name" value="PEPTIDASE_C56_PFPI"/>
    <property type="match status" value="1"/>
</dbReference>
<dbReference type="InterPro" id="IPR006286">
    <property type="entry name" value="C56_PfpI-like"/>
</dbReference>
<proteinExistence type="inferred from homology"/>
<dbReference type="InterPro" id="IPR013766">
    <property type="entry name" value="Thioredoxin_domain"/>
</dbReference>
<dbReference type="Pfam" id="PF01965">
    <property type="entry name" value="DJ-1_PfpI"/>
    <property type="match status" value="1"/>
</dbReference>
<dbReference type="PROSITE" id="PS51352">
    <property type="entry name" value="THIOREDOXIN_2"/>
    <property type="match status" value="1"/>
</dbReference>
<dbReference type="PANTHER" id="PTHR42733:SF13">
    <property type="entry name" value="DJ-1_PFPI DOMAIN-CONTAINING PROTEIN"/>
    <property type="match status" value="1"/>
</dbReference>
<evidence type="ECO:0000259" key="2">
    <source>
        <dbReference type="PROSITE" id="PS51352"/>
    </source>
</evidence>
<dbReference type="InterPro" id="IPR000866">
    <property type="entry name" value="AhpC/TSA"/>
</dbReference>
<dbReference type="Gene3D" id="3.40.50.880">
    <property type="match status" value="1"/>
</dbReference>
<reference evidence="3 4" key="1">
    <citation type="submission" date="2023-03" db="EMBL/GenBank/DDBJ databases">
        <title>Novel Species.</title>
        <authorList>
            <person name="Ma S."/>
        </authorList>
    </citation>
    <scope>NUCLEOTIDE SEQUENCE [LARGE SCALE GENOMIC DNA]</scope>
    <source>
        <strain evidence="3 4">B11</strain>
    </source>
</reference>
<dbReference type="CDD" id="cd03134">
    <property type="entry name" value="GATase1_PfpI_like"/>
    <property type="match status" value="1"/>
</dbReference>
<evidence type="ECO:0000313" key="4">
    <source>
        <dbReference type="Proteomes" id="UP001461341"/>
    </source>
</evidence>
<evidence type="ECO:0000313" key="3">
    <source>
        <dbReference type="EMBL" id="WZL75649.1"/>
    </source>
</evidence>
<dbReference type="Proteomes" id="UP001461341">
    <property type="component" value="Chromosome"/>
</dbReference>
<protein>
    <submittedName>
        <fullName evidence="3">DJ-1/PfpI/YhbO family deglycase/protease</fullName>
    </submittedName>
</protein>
<dbReference type="InterPro" id="IPR002818">
    <property type="entry name" value="DJ-1/PfpI"/>
</dbReference>
<dbReference type="PANTHER" id="PTHR42733">
    <property type="entry name" value="DJ-1 PROTEIN"/>
    <property type="match status" value="1"/>
</dbReference>